<name>A0A100WIK7_MYCCR</name>
<proteinExistence type="predicted"/>
<accession>A0A100WIK7</accession>
<gene>
    <name evidence="2" type="ORF">RMCC_6197</name>
</gene>
<evidence type="ECO:0000313" key="2">
    <source>
        <dbReference type="EMBL" id="GAS99232.1"/>
    </source>
</evidence>
<evidence type="ECO:0000256" key="1">
    <source>
        <dbReference type="SAM" id="MobiDB-lite"/>
    </source>
</evidence>
<dbReference type="OrthoDB" id="4639708at2"/>
<evidence type="ECO:0000313" key="3">
    <source>
        <dbReference type="Proteomes" id="UP000069443"/>
    </source>
</evidence>
<dbReference type="Proteomes" id="UP000069443">
    <property type="component" value="Unassembled WGS sequence"/>
</dbReference>
<organism evidence="2 3">
    <name type="scientific">Mycolicibacterium canariasense</name>
    <name type="common">Mycobacterium canariasense</name>
    <dbReference type="NCBI Taxonomy" id="228230"/>
    <lineage>
        <taxon>Bacteria</taxon>
        <taxon>Bacillati</taxon>
        <taxon>Actinomycetota</taxon>
        <taxon>Actinomycetes</taxon>
        <taxon>Mycobacteriales</taxon>
        <taxon>Mycobacteriaceae</taxon>
        <taxon>Mycolicibacterium</taxon>
    </lineage>
</organism>
<dbReference type="EMBL" id="BCSY01000129">
    <property type="protein sequence ID" value="GAS99232.1"/>
    <property type="molecule type" value="Genomic_DNA"/>
</dbReference>
<feature type="region of interest" description="Disordered" evidence="1">
    <location>
        <begin position="141"/>
        <end position="181"/>
    </location>
</feature>
<dbReference type="RefSeq" id="WP_064961417.1">
    <property type="nucleotide sequence ID" value="NZ_BCSY01000129.1"/>
</dbReference>
<dbReference type="AlphaFoldDB" id="A0A100WIK7"/>
<sequence length="181" mass="20279">MSEFTEEIPGQIAAIIKRLGDGRYTSTSIYPLPPDAAYDEDVHPTEWIQTTGVAPDRLTVEIKQRDNAGVHRLYTIGRPEAATENTETETIHNGDNEYRVRPAEVLTATEAIELFQHYYDTHTVPAGWHLREQPEFSDTAVEEHLKNQAAKGDETTARGRAPVGDKRAKATKTQEKPRKGI</sequence>
<protein>
    <submittedName>
        <fullName evidence="2">Uncharacterized protein</fullName>
    </submittedName>
</protein>
<comment type="caution">
    <text evidence="2">The sequence shown here is derived from an EMBL/GenBank/DDBJ whole genome shotgun (WGS) entry which is preliminary data.</text>
</comment>
<reference evidence="3" key="1">
    <citation type="journal article" date="2016" name="Genome Announc.">
        <title>Draft Genome Sequences of Five Rapidly Growing Mycobacterium Species, M. thermoresistibile, M. fortuitum subsp. acetamidolyticum, M. canariasense, M. brisbanense, and M. novocastrense.</title>
        <authorList>
            <person name="Katahira K."/>
            <person name="Ogura Y."/>
            <person name="Gotoh Y."/>
            <person name="Hayashi T."/>
        </authorList>
    </citation>
    <scope>NUCLEOTIDE SEQUENCE [LARGE SCALE GENOMIC DNA]</scope>
    <source>
        <strain evidence="3">JCM15298</strain>
    </source>
</reference>
<reference evidence="3" key="2">
    <citation type="submission" date="2016-02" db="EMBL/GenBank/DDBJ databases">
        <title>Draft genome sequence of five rapidly growing Mycobacterium species.</title>
        <authorList>
            <person name="Katahira K."/>
            <person name="Gotou Y."/>
            <person name="Iida K."/>
            <person name="Ogura Y."/>
            <person name="Hayashi T."/>
        </authorList>
    </citation>
    <scope>NUCLEOTIDE SEQUENCE [LARGE SCALE GENOMIC DNA]</scope>
    <source>
        <strain evidence="3">JCM15298</strain>
    </source>
</reference>
<keyword evidence="3" id="KW-1185">Reference proteome</keyword>
<dbReference type="STRING" id="228230.RMCC_6197"/>